<evidence type="ECO:0000313" key="3">
    <source>
        <dbReference type="Proteomes" id="UP000266841"/>
    </source>
</evidence>
<feature type="compositionally biased region" description="Basic and acidic residues" evidence="1">
    <location>
        <begin position="67"/>
        <end position="78"/>
    </location>
</feature>
<gene>
    <name evidence="2" type="ORF">THAOC_25396</name>
</gene>
<reference evidence="2 3" key="1">
    <citation type="journal article" date="2012" name="Genome Biol.">
        <title>Genome and low-iron response of an oceanic diatom adapted to chronic iron limitation.</title>
        <authorList>
            <person name="Lommer M."/>
            <person name="Specht M."/>
            <person name="Roy A.S."/>
            <person name="Kraemer L."/>
            <person name="Andreson R."/>
            <person name="Gutowska M.A."/>
            <person name="Wolf J."/>
            <person name="Bergner S.V."/>
            <person name="Schilhabel M.B."/>
            <person name="Klostermeier U.C."/>
            <person name="Beiko R.G."/>
            <person name="Rosenstiel P."/>
            <person name="Hippler M."/>
            <person name="Laroche J."/>
        </authorList>
    </citation>
    <scope>NUCLEOTIDE SEQUENCE [LARGE SCALE GENOMIC DNA]</scope>
    <source>
        <strain evidence="2 3">CCMP1005</strain>
    </source>
</reference>
<protein>
    <submittedName>
        <fullName evidence="2">Uncharacterized protein</fullName>
    </submittedName>
</protein>
<dbReference type="EMBL" id="AGNL01035032">
    <property type="protein sequence ID" value="EJK54929.1"/>
    <property type="molecule type" value="Genomic_DNA"/>
</dbReference>
<accession>K0RRC1</accession>
<organism evidence="2 3">
    <name type="scientific">Thalassiosira oceanica</name>
    <name type="common">Marine diatom</name>
    <dbReference type="NCBI Taxonomy" id="159749"/>
    <lineage>
        <taxon>Eukaryota</taxon>
        <taxon>Sar</taxon>
        <taxon>Stramenopiles</taxon>
        <taxon>Ochrophyta</taxon>
        <taxon>Bacillariophyta</taxon>
        <taxon>Coscinodiscophyceae</taxon>
        <taxon>Thalassiosirophycidae</taxon>
        <taxon>Thalassiosirales</taxon>
        <taxon>Thalassiosiraceae</taxon>
        <taxon>Thalassiosira</taxon>
    </lineage>
</organism>
<keyword evidence="3" id="KW-1185">Reference proteome</keyword>
<feature type="compositionally biased region" description="Basic and acidic residues" evidence="1">
    <location>
        <begin position="100"/>
        <end position="124"/>
    </location>
</feature>
<feature type="non-terminal residue" evidence="2">
    <location>
        <position position="1"/>
    </location>
</feature>
<proteinExistence type="predicted"/>
<evidence type="ECO:0000256" key="1">
    <source>
        <dbReference type="SAM" id="MobiDB-lite"/>
    </source>
</evidence>
<feature type="region of interest" description="Disordered" evidence="1">
    <location>
        <begin position="1"/>
        <end position="53"/>
    </location>
</feature>
<dbReference type="AlphaFoldDB" id="K0RRC1"/>
<evidence type="ECO:0000313" key="2">
    <source>
        <dbReference type="EMBL" id="EJK54929.1"/>
    </source>
</evidence>
<sequence>RAPCGFHANGWASTAPSFARRRCGQRGRSRMPATPSDGLRGIPSPPPPFRKAGLHSLVCRQARGMRELREKFPGKEGGMEEGEGPQRSLRLVSTQTPRGGGEKEKTGTDKEVRPSPRPLPVRDHCARSIRSWKTYARLSGESKK</sequence>
<feature type="compositionally biased region" description="Basic residues" evidence="1">
    <location>
        <begin position="19"/>
        <end position="29"/>
    </location>
</feature>
<feature type="region of interest" description="Disordered" evidence="1">
    <location>
        <begin position="67"/>
        <end position="124"/>
    </location>
</feature>
<name>K0RRC1_THAOC</name>
<dbReference type="Proteomes" id="UP000266841">
    <property type="component" value="Unassembled WGS sequence"/>
</dbReference>
<comment type="caution">
    <text evidence="2">The sequence shown here is derived from an EMBL/GenBank/DDBJ whole genome shotgun (WGS) entry which is preliminary data.</text>
</comment>